<dbReference type="InterPro" id="IPR029360">
    <property type="entry name" value="SRRM_C"/>
</dbReference>
<name>F6PM57_CIOIN</name>
<proteinExistence type="predicted"/>
<feature type="compositionally biased region" description="Basic and acidic residues" evidence="1">
    <location>
        <begin position="41"/>
        <end position="50"/>
    </location>
</feature>
<evidence type="ECO:0000313" key="4">
    <source>
        <dbReference type="Proteomes" id="UP000008144"/>
    </source>
</evidence>
<protein>
    <recommendedName>
        <fullName evidence="2">Serine/arginine repetitive matrix protein C-terminal domain-containing protein</fullName>
    </recommendedName>
</protein>
<dbReference type="EMBL" id="EAAA01000137">
    <property type="status" value="NOT_ANNOTATED_CDS"/>
    <property type="molecule type" value="Genomic_DNA"/>
</dbReference>
<dbReference type="Pfam" id="PF15230">
    <property type="entry name" value="SRRM_C"/>
    <property type="match status" value="1"/>
</dbReference>
<reference evidence="3" key="3">
    <citation type="submission" date="2025-08" db="UniProtKB">
        <authorList>
            <consortium name="Ensembl"/>
        </authorList>
    </citation>
    <scope>IDENTIFICATION</scope>
</reference>
<accession>F6PM57</accession>
<reference evidence="3" key="4">
    <citation type="submission" date="2025-09" db="UniProtKB">
        <authorList>
            <consortium name="Ensembl"/>
        </authorList>
    </citation>
    <scope>IDENTIFICATION</scope>
</reference>
<feature type="domain" description="Serine/arginine repetitive matrix protein C-terminal" evidence="2">
    <location>
        <begin position="38"/>
        <end position="104"/>
    </location>
</feature>
<dbReference type="Ensembl" id="ENSCINT00000025339.2">
    <property type="protein sequence ID" value="ENSCINP00000025093.2"/>
    <property type="gene ID" value="ENSCING00000013731.2"/>
</dbReference>
<keyword evidence="4" id="KW-1185">Reference proteome</keyword>
<dbReference type="Proteomes" id="UP000008144">
    <property type="component" value="Chromosome 1"/>
</dbReference>
<feature type="region of interest" description="Disordered" evidence="1">
    <location>
        <begin position="24"/>
        <end position="119"/>
    </location>
</feature>
<evidence type="ECO:0000256" key="1">
    <source>
        <dbReference type="SAM" id="MobiDB-lite"/>
    </source>
</evidence>
<reference evidence="3" key="2">
    <citation type="journal article" date="2008" name="Genome Biol.">
        <title>Improved genome assembly and evidence-based global gene model set for the chordate Ciona intestinalis: new insight into intron and operon populations.</title>
        <authorList>
            <person name="Satou Y."/>
            <person name="Mineta K."/>
            <person name="Ogasawara M."/>
            <person name="Sasakura Y."/>
            <person name="Shoguchi E."/>
            <person name="Ueno K."/>
            <person name="Yamada L."/>
            <person name="Matsumoto J."/>
            <person name="Wasserscheid J."/>
            <person name="Dewar K."/>
            <person name="Wiley G.B."/>
            <person name="Macmil S.L."/>
            <person name="Roe B.A."/>
            <person name="Zeller R.W."/>
            <person name="Hastings K.E."/>
            <person name="Lemaire P."/>
            <person name="Lindquist E."/>
            <person name="Endo T."/>
            <person name="Hotta K."/>
            <person name="Inaba K."/>
        </authorList>
    </citation>
    <scope>NUCLEOTIDE SEQUENCE [LARGE SCALE GENOMIC DNA]</scope>
    <source>
        <strain evidence="3">wild type</strain>
    </source>
</reference>
<dbReference type="InParanoid" id="F6PM57"/>
<evidence type="ECO:0000259" key="2">
    <source>
        <dbReference type="Pfam" id="PF15230"/>
    </source>
</evidence>
<evidence type="ECO:0000313" key="3">
    <source>
        <dbReference type="Ensembl" id="ENSCINP00000025093.2"/>
    </source>
</evidence>
<dbReference type="HOGENOM" id="CLU_1864416_0_0_1"/>
<reference evidence="4" key="1">
    <citation type="journal article" date="2002" name="Science">
        <title>The draft genome of Ciona intestinalis: insights into chordate and vertebrate origins.</title>
        <authorList>
            <person name="Dehal P."/>
            <person name="Satou Y."/>
            <person name="Campbell R.K."/>
            <person name="Chapman J."/>
            <person name="Degnan B."/>
            <person name="De Tomaso A."/>
            <person name="Davidson B."/>
            <person name="Di Gregorio A."/>
            <person name="Gelpke M."/>
            <person name="Goodstein D.M."/>
            <person name="Harafuji N."/>
            <person name="Hastings K.E."/>
            <person name="Ho I."/>
            <person name="Hotta K."/>
            <person name="Huang W."/>
            <person name="Kawashima T."/>
            <person name="Lemaire P."/>
            <person name="Martinez D."/>
            <person name="Meinertzhagen I.A."/>
            <person name="Necula S."/>
            <person name="Nonaka M."/>
            <person name="Putnam N."/>
            <person name="Rash S."/>
            <person name="Saiga H."/>
            <person name="Satake M."/>
            <person name="Terry A."/>
            <person name="Yamada L."/>
            <person name="Wang H.G."/>
            <person name="Awazu S."/>
            <person name="Azumi K."/>
            <person name="Boore J."/>
            <person name="Branno M."/>
            <person name="Chin-Bow S."/>
            <person name="DeSantis R."/>
            <person name="Doyle S."/>
            <person name="Francino P."/>
            <person name="Keys D.N."/>
            <person name="Haga S."/>
            <person name="Hayashi H."/>
            <person name="Hino K."/>
            <person name="Imai K.S."/>
            <person name="Inaba K."/>
            <person name="Kano S."/>
            <person name="Kobayashi K."/>
            <person name="Kobayashi M."/>
            <person name="Lee B.I."/>
            <person name="Makabe K.W."/>
            <person name="Manohar C."/>
            <person name="Matassi G."/>
            <person name="Medina M."/>
            <person name="Mochizuki Y."/>
            <person name="Mount S."/>
            <person name="Morishita T."/>
            <person name="Miura S."/>
            <person name="Nakayama A."/>
            <person name="Nishizaka S."/>
            <person name="Nomoto H."/>
            <person name="Ohta F."/>
            <person name="Oishi K."/>
            <person name="Rigoutsos I."/>
            <person name="Sano M."/>
            <person name="Sasaki A."/>
            <person name="Sasakura Y."/>
            <person name="Shoguchi E."/>
            <person name="Shin-i T."/>
            <person name="Spagnuolo A."/>
            <person name="Stainier D."/>
            <person name="Suzuki M.M."/>
            <person name="Tassy O."/>
            <person name="Takatori N."/>
            <person name="Tokuoka M."/>
            <person name="Yagi K."/>
            <person name="Yoshizaki F."/>
            <person name="Wada S."/>
            <person name="Zhang C."/>
            <person name="Hyatt P.D."/>
            <person name="Larimer F."/>
            <person name="Detter C."/>
            <person name="Doggett N."/>
            <person name="Glavina T."/>
            <person name="Hawkins T."/>
            <person name="Richardson P."/>
            <person name="Lucas S."/>
            <person name="Kohara Y."/>
            <person name="Levine M."/>
            <person name="Satoh N."/>
            <person name="Rokhsar D.S."/>
        </authorList>
    </citation>
    <scope>NUCLEOTIDE SEQUENCE [LARGE SCALE GENOMIC DNA]</scope>
</reference>
<dbReference type="AlphaFoldDB" id="F6PM57"/>
<organism evidence="3 4">
    <name type="scientific">Ciona intestinalis</name>
    <name type="common">Transparent sea squirt</name>
    <name type="synonym">Ascidia intestinalis</name>
    <dbReference type="NCBI Taxonomy" id="7719"/>
    <lineage>
        <taxon>Eukaryota</taxon>
        <taxon>Metazoa</taxon>
        <taxon>Chordata</taxon>
        <taxon>Tunicata</taxon>
        <taxon>Ascidiacea</taxon>
        <taxon>Phlebobranchia</taxon>
        <taxon>Cionidae</taxon>
        <taxon>Ciona</taxon>
    </lineage>
</organism>
<sequence length="137" mass="16529">MTREEKEKPVSKCCHKCKRRRLAKREKRLERLQRRPRSRRSSIESDESFKSRTRTRSRSRSSSWDRFRGSRSPSIPIDPHRTSPSHLEVRRITSARKLPVPYNRRWDSSDSDSDSSIYDKRPNIFRQNMKRTTTCFM</sequence>